<evidence type="ECO:0000256" key="6">
    <source>
        <dbReference type="SAM" id="MobiDB-lite"/>
    </source>
</evidence>
<comment type="subcellular location">
    <subcellularLocation>
        <location evidence="2">Peroxisome membrane</location>
        <topology evidence="2">Peripheral membrane protein</topology>
    </subcellularLocation>
</comment>
<evidence type="ECO:0000256" key="3">
    <source>
        <dbReference type="ARBA" id="ARBA00010707"/>
    </source>
</evidence>
<feature type="region of interest" description="Disordered" evidence="6">
    <location>
        <begin position="1"/>
        <end position="212"/>
    </location>
</feature>
<name>A0A8H8DAP0_9ASCO</name>
<dbReference type="Pfam" id="PF12634">
    <property type="entry name" value="Inp1"/>
    <property type="match status" value="1"/>
</dbReference>
<protein>
    <recommendedName>
        <fullName evidence="4">Inheritance of peroxisomes protein 1</fullName>
    </recommendedName>
</protein>
<evidence type="ECO:0000313" key="7">
    <source>
        <dbReference type="EMBL" id="KAG5419483.1"/>
    </source>
</evidence>
<comment type="similarity">
    <text evidence="3">Belongs to the INP1 family.</text>
</comment>
<feature type="compositionally biased region" description="Polar residues" evidence="6">
    <location>
        <begin position="118"/>
        <end position="129"/>
    </location>
</feature>
<feature type="region of interest" description="Disordered" evidence="6">
    <location>
        <begin position="734"/>
        <end position="754"/>
    </location>
</feature>
<feature type="region of interest" description="Disordered" evidence="6">
    <location>
        <begin position="391"/>
        <end position="417"/>
    </location>
</feature>
<feature type="compositionally biased region" description="Basic residues" evidence="6">
    <location>
        <begin position="46"/>
        <end position="58"/>
    </location>
</feature>
<feature type="compositionally biased region" description="Polar residues" evidence="6">
    <location>
        <begin position="1"/>
        <end position="22"/>
    </location>
</feature>
<feature type="compositionally biased region" description="Polar residues" evidence="6">
    <location>
        <begin position="340"/>
        <end position="361"/>
    </location>
</feature>
<evidence type="ECO:0000313" key="8">
    <source>
        <dbReference type="Proteomes" id="UP000669133"/>
    </source>
</evidence>
<feature type="compositionally biased region" description="Acidic residues" evidence="6">
    <location>
        <begin position="554"/>
        <end position="567"/>
    </location>
</feature>
<reference evidence="7 8" key="1">
    <citation type="submission" date="2020-12" db="EMBL/GenBank/DDBJ databases">
        <title>Effect of drift, selection, and recombination on the evolution of hybrid genomes in Candida yeast pathogens.</title>
        <authorList>
            <person name="Mixao V."/>
            <person name="Ksiezopolska E."/>
            <person name="Saus E."/>
            <person name="Boekhout T."/>
            <person name="Gacser A."/>
            <person name="Gabaldon T."/>
        </authorList>
    </citation>
    <scope>NUCLEOTIDE SEQUENCE [LARGE SCALE GENOMIC DNA]</scope>
    <source>
        <strain evidence="7 8">BP57</strain>
    </source>
</reference>
<dbReference type="Proteomes" id="UP000669133">
    <property type="component" value="Unassembled WGS sequence"/>
</dbReference>
<organism evidence="7 8">
    <name type="scientific">Candida metapsilosis</name>
    <dbReference type="NCBI Taxonomy" id="273372"/>
    <lineage>
        <taxon>Eukaryota</taxon>
        <taxon>Fungi</taxon>
        <taxon>Dikarya</taxon>
        <taxon>Ascomycota</taxon>
        <taxon>Saccharomycotina</taxon>
        <taxon>Pichiomycetes</taxon>
        <taxon>Debaryomycetaceae</taxon>
        <taxon>Candida/Lodderomyces clade</taxon>
        <taxon>Candida</taxon>
    </lineage>
</organism>
<dbReference type="GO" id="GO:0045033">
    <property type="term" value="P:peroxisome inheritance"/>
    <property type="evidence" value="ECO:0007669"/>
    <property type="project" value="InterPro"/>
</dbReference>
<feature type="region of interest" description="Disordered" evidence="6">
    <location>
        <begin position="515"/>
        <end position="659"/>
    </location>
</feature>
<dbReference type="InterPro" id="IPR024758">
    <property type="entry name" value="Inp1"/>
</dbReference>
<gene>
    <name evidence="7" type="ORF">I9W82_003250</name>
</gene>
<feature type="compositionally biased region" description="Polar residues" evidence="6">
    <location>
        <begin position="622"/>
        <end position="635"/>
    </location>
</feature>
<feature type="region of interest" description="Disordered" evidence="6">
    <location>
        <begin position="331"/>
        <end position="372"/>
    </location>
</feature>
<comment type="function">
    <text evidence="1">Required for peroxisome inheritance.</text>
</comment>
<dbReference type="EMBL" id="JAEOAQ010000003">
    <property type="protein sequence ID" value="KAG5419483.1"/>
    <property type="molecule type" value="Genomic_DNA"/>
</dbReference>
<keyword evidence="5" id="KW-0472">Membrane</keyword>
<dbReference type="GeneID" id="93651879"/>
<dbReference type="OrthoDB" id="4097008at2759"/>
<feature type="compositionally biased region" description="Low complexity" evidence="6">
    <location>
        <begin position="636"/>
        <end position="659"/>
    </location>
</feature>
<evidence type="ECO:0000256" key="5">
    <source>
        <dbReference type="ARBA" id="ARBA00023136"/>
    </source>
</evidence>
<accession>A0A8H8DAP0</accession>
<evidence type="ECO:0000256" key="1">
    <source>
        <dbReference type="ARBA" id="ARBA00003594"/>
    </source>
</evidence>
<feature type="compositionally biased region" description="Polar residues" evidence="6">
    <location>
        <begin position="734"/>
        <end position="752"/>
    </location>
</feature>
<dbReference type="GO" id="GO:0005780">
    <property type="term" value="C:extrinsic component of intraperoxisomal membrane"/>
    <property type="evidence" value="ECO:0007669"/>
    <property type="project" value="InterPro"/>
</dbReference>
<dbReference type="RefSeq" id="XP_067548599.1">
    <property type="nucleotide sequence ID" value="XM_067692196.1"/>
</dbReference>
<keyword evidence="8" id="KW-1185">Reference proteome</keyword>
<comment type="caution">
    <text evidence="7">The sequence shown here is derived from an EMBL/GenBank/DDBJ whole genome shotgun (WGS) entry which is preliminary data.</text>
</comment>
<evidence type="ECO:0000256" key="2">
    <source>
        <dbReference type="ARBA" id="ARBA00004421"/>
    </source>
</evidence>
<feature type="compositionally biased region" description="Polar residues" evidence="6">
    <location>
        <begin position="70"/>
        <end position="95"/>
    </location>
</feature>
<feature type="compositionally biased region" description="Low complexity" evidence="6">
    <location>
        <begin position="130"/>
        <end position="146"/>
    </location>
</feature>
<sequence length="800" mass="89076">MLSNFSARENKDGQNITRGNIENTNTTSNNNQQPALSDPKPNSAAAKKKTRKKNRLKNKSQSAPKHDTPQSKQLQPTSSAHNSSSHLATENGENQVRSKVDKFEGGSMHVSTKRDISNKSTSVKSTKAESSQQKQPQQHTTQKSTPVLPSPLSFQTSAPPQPSYKSPRKEMLIRQKRKNSVKKENKIDLRENLKPTEEPSPSTSPASQSGDLQTVTLMMEDKVTLFKYKSSNIIELPHKDDTTGSLLAHGELEIFQLLNGGITCLSCGGKSFIYPLLPKIKIFRIGYNQFLIPMLNPERYWRITIDSDESNVLSILEGTLERNVNYIHVSDKPSNEQHDQGSSSHSQITLDPRARSTSANSLDAKPEELMATSPKPEEFPAIIDTEIPESPPSAPISPTHSPVQHFEISPKDSSNYTTSLAKKTSQQSMSTNVACLDWKPNNTQQNTQLKVRRSLHINPYRSSIQSERDITRQSSSPYLQTNIEHLQPPIKTVDEQSEASMDLLLDEFDQNIAKSVRNPSVRSRPLSRHQSVTSHHNPVPTYSRGKYFHGNIDRDDEDDDVIDEEVYEDARDHRVPPNTPQGAGAAAAAASIHDRGLHSARSRKSSRSDLYTNESGWMEPNLDQSAFQKSTMHSANSPNVSSRLPRSRSSYSISSSTSNANNLGNIYRSVIGTKQRRDSYYSQYQAQPSPYISSSQSVRNGYYDGNIDSRSMAKSVSLMNSQVNRQSGISRRRLSTNSGFNTTQSMNGSAKYSHNGARHVKLNSSEIYQLLSTKEEPVMANEAAKPLSRSASFTSRIFGW</sequence>
<feature type="compositionally biased region" description="Basic and acidic residues" evidence="6">
    <location>
        <begin position="181"/>
        <end position="197"/>
    </location>
</feature>
<proteinExistence type="inferred from homology"/>
<evidence type="ECO:0000256" key="4">
    <source>
        <dbReference type="ARBA" id="ARBA00021397"/>
    </source>
</evidence>
<dbReference type="AlphaFoldDB" id="A0A8H8DAP0"/>